<evidence type="ECO:0000313" key="1">
    <source>
        <dbReference type="EMBL" id="KAJ7373647.1"/>
    </source>
</evidence>
<organism evidence="1 2">
    <name type="scientific">Desmophyllum pertusum</name>
    <dbReference type="NCBI Taxonomy" id="174260"/>
    <lineage>
        <taxon>Eukaryota</taxon>
        <taxon>Metazoa</taxon>
        <taxon>Cnidaria</taxon>
        <taxon>Anthozoa</taxon>
        <taxon>Hexacorallia</taxon>
        <taxon>Scleractinia</taxon>
        <taxon>Caryophylliina</taxon>
        <taxon>Caryophylliidae</taxon>
        <taxon>Desmophyllum</taxon>
    </lineage>
</organism>
<dbReference type="Proteomes" id="UP001163046">
    <property type="component" value="Unassembled WGS sequence"/>
</dbReference>
<evidence type="ECO:0000313" key="2">
    <source>
        <dbReference type="Proteomes" id="UP001163046"/>
    </source>
</evidence>
<comment type="caution">
    <text evidence="1">The sequence shown here is derived from an EMBL/GenBank/DDBJ whole genome shotgun (WGS) entry which is preliminary data.</text>
</comment>
<gene>
    <name evidence="1" type="ORF">OS493_011256</name>
</gene>
<dbReference type="EMBL" id="MU826830">
    <property type="protein sequence ID" value="KAJ7373647.1"/>
    <property type="molecule type" value="Genomic_DNA"/>
</dbReference>
<dbReference type="AlphaFoldDB" id="A0A9X0CRS3"/>
<name>A0A9X0CRS3_9CNID</name>
<proteinExistence type="predicted"/>
<reference evidence="1" key="1">
    <citation type="submission" date="2023-01" db="EMBL/GenBank/DDBJ databases">
        <title>Genome assembly of the deep-sea coral Lophelia pertusa.</title>
        <authorList>
            <person name="Herrera S."/>
            <person name="Cordes E."/>
        </authorList>
    </citation>
    <scope>NUCLEOTIDE SEQUENCE</scope>
    <source>
        <strain evidence="1">USNM1676648</strain>
        <tissue evidence="1">Polyp</tissue>
    </source>
</reference>
<sequence length="115" mass="12822">RKVLVEERHIDIAGHLRHVICKKEATYAYLSSWTLRSAGSVGIKSGAIMLHGMLLNALPQNGYRGLYGSMRGREIYLTSGPIARLKKVRVYLTNGFGAKSRLQHEGVSIKARFQP</sequence>
<protein>
    <submittedName>
        <fullName evidence="1">Uncharacterized protein</fullName>
    </submittedName>
</protein>
<accession>A0A9X0CRS3</accession>
<keyword evidence="2" id="KW-1185">Reference proteome</keyword>
<feature type="non-terminal residue" evidence="1">
    <location>
        <position position="115"/>
    </location>
</feature>